<dbReference type="Proteomes" id="UP000315388">
    <property type="component" value="Unassembled WGS sequence"/>
</dbReference>
<gene>
    <name evidence="1" type="ORF">FHY56_10745</name>
</gene>
<dbReference type="OrthoDB" id="7032972at2"/>
<dbReference type="Pfam" id="PF02924">
    <property type="entry name" value="HDPD"/>
    <property type="match status" value="1"/>
</dbReference>
<sequence>MQTQNYTPGDLLVGDYPVAVRTVTIGAGQVLKRGAVLGDAAGTFILSASAASDGSEVPSAVLAVDVDTSAGAVQTRIYASGGFDSSKLILGAGHTVDSVEKAFRDASAPLFTHKLA</sequence>
<dbReference type="EMBL" id="VEWJ01000006">
    <property type="protein sequence ID" value="TPF75187.1"/>
    <property type="molecule type" value="Genomic_DNA"/>
</dbReference>
<dbReference type="Gene3D" id="2.40.300.10">
    <property type="entry name" value="Head decoration protein D"/>
    <property type="match status" value="1"/>
</dbReference>
<comment type="caution">
    <text evidence="1">The sequence shown here is derived from an EMBL/GenBank/DDBJ whole genome shotgun (WGS) entry which is preliminary data.</text>
</comment>
<protein>
    <submittedName>
        <fullName evidence="1">Head decoration protein</fullName>
    </submittedName>
</protein>
<evidence type="ECO:0000313" key="1">
    <source>
        <dbReference type="EMBL" id="TPF75187.1"/>
    </source>
</evidence>
<dbReference type="RefSeq" id="WP_140905162.1">
    <property type="nucleotide sequence ID" value="NZ_JBHTMD010000007.1"/>
</dbReference>
<evidence type="ECO:0000313" key="2">
    <source>
        <dbReference type="Proteomes" id="UP000315388"/>
    </source>
</evidence>
<dbReference type="InterPro" id="IPR004195">
    <property type="entry name" value="Head_decoration_D"/>
</dbReference>
<proteinExistence type="predicted"/>
<dbReference type="AlphaFoldDB" id="A0A502BMY3"/>
<organism evidence="1 2">
    <name type="scientific">Brucella gallinifaecis</name>
    <dbReference type="NCBI Taxonomy" id="215590"/>
    <lineage>
        <taxon>Bacteria</taxon>
        <taxon>Pseudomonadati</taxon>
        <taxon>Pseudomonadota</taxon>
        <taxon>Alphaproteobacteria</taxon>
        <taxon>Hyphomicrobiales</taxon>
        <taxon>Brucellaceae</taxon>
        <taxon>Brucella/Ochrobactrum group</taxon>
        <taxon>Brucella</taxon>
    </lineage>
</organism>
<accession>A0A502BMY3</accession>
<keyword evidence="2" id="KW-1185">Reference proteome</keyword>
<reference evidence="1 2" key="1">
    <citation type="journal article" date="2003" name="Int. J. Syst. Evol. Microbiol.">
        <title>Towards a standardized format for the description of a novel species (of an established genus): Ochrobactrum gallinifaecis sp. nov.</title>
        <authorList>
            <person name="Kampfer P."/>
            <person name="Buczolits S."/>
            <person name="Albrecht A."/>
            <person name="Busse H.J."/>
            <person name="Stackebrandt E."/>
        </authorList>
    </citation>
    <scope>NUCLEOTIDE SEQUENCE [LARGE SCALE GENOMIC DNA]</scope>
    <source>
        <strain evidence="1 2">ISO 196</strain>
    </source>
</reference>
<name>A0A502BMY3_9HYPH</name>